<evidence type="ECO:0000313" key="2">
    <source>
        <dbReference type="EMBL" id="EWS73292.1"/>
    </source>
</evidence>
<accession>W7X7F6</accession>
<organism evidence="2 3">
    <name type="scientific">Tetrahymena thermophila (strain SB210)</name>
    <dbReference type="NCBI Taxonomy" id="312017"/>
    <lineage>
        <taxon>Eukaryota</taxon>
        <taxon>Sar</taxon>
        <taxon>Alveolata</taxon>
        <taxon>Ciliophora</taxon>
        <taxon>Intramacronucleata</taxon>
        <taxon>Oligohymenophorea</taxon>
        <taxon>Hymenostomatida</taxon>
        <taxon>Tetrahymenina</taxon>
        <taxon>Tetrahymenidae</taxon>
        <taxon>Tetrahymena</taxon>
    </lineage>
</organism>
<keyword evidence="1" id="KW-0732">Signal</keyword>
<dbReference type="GeneID" id="24437869"/>
<evidence type="ECO:0000313" key="3">
    <source>
        <dbReference type="Proteomes" id="UP000009168"/>
    </source>
</evidence>
<reference evidence="3" key="1">
    <citation type="journal article" date="2006" name="PLoS Biol.">
        <title>Macronuclear genome sequence of the ciliate Tetrahymena thermophila, a model eukaryote.</title>
        <authorList>
            <person name="Eisen J.A."/>
            <person name="Coyne R.S."/>
            <person name="Wu M."/>
            <person name="Wu D."/>
            <person name="Thiagarajan M."/>
            <person name="Wortman J.R."/>
            <person name="Badger J.H."/>
            <person name="Ren Q."/>
            <person name="Amedeo P."/>
            <person name="Jones K.M."/>
            <person name="Tallon L.J."/>
            <person name="Delcher A.L."/>
            <person name="Salzberg S.L."/>
            <person name="Silva J.C."/>
            <person name="Haas B.J."/>
            <person name="Majoros W.H."/>
            <person name="Farzad M."/>
            <person name="Carlton J.M."/>
            <person name="Smith R.K. Jr."/>
            <person name="Garg J."/>
            <person name="Pearlman R.E."/>
            <person name="Karrer K.M."/>
            <person name="Sun L."/>
            <person name="Manning G."/>
            <person name="Elde N.C."/>
            <person name="Turkewitz A.P."/>
            <person name="Asai D.J."/>
            <person name="Wilkes D.E."/>
            <person name="Wang Y."/>
            <person name="Cai H."/>
            <person name="Collins K."/>
            <person name="Stewart B.A."/>
            <person name="Lee S.R."/>
            <person name="Wilamowska K."/>
            <person name="Weinberg Z."/>
            <person name="Ruzzo W.L."/>
            <person name="Wloga D."/>
            <person name="Gaertig J."/>
            <person name="Frankel J."/>
            <person name="Tsao C.-C."/>
            <person name="Gorovsky M.A."/>
            <person name="Keeling P.J."/>
            <person name="Waller R.F."/>
            <person name="Patron N.J."/>
            <person name="Cherry J.M."/>
            <person name="Stover N.A."/>
            <person name="Krieger C.J."/>
            <person name="del Toro C."/>
            <person name="Ryder H.F."/>
            <person name="Williamson S.C."/>
            <person name="Barbeau R.A."/>
            <person name="Hamilton E.P."/>
            <person name="Orias E."/>
        </authorList>
    </citation>
    <scope>NUCLEOTIDE SEQUENCE [LARGE SCALE GENOMIC DNA]</scope>
    <source>
        <strain evidence="3">SB210</strain>
    </source>
</reference>
<keyword evidence="3" id="KW-1185">Reference proteome</keyword>
<dbReference type="InParanoid" id="W7X7F6"/>
<proteinExistence type="predicted"/>
<protein>
    <recommendedName>
        <fullName evidence="4">Transmembrane protein</fullName>
    </recommendedName>
</protein>
<dbReference type="EMBL" id="GG662621">
    <property type="protein sequence ID" value="EWS73292.1"/>
    <property type="molecule type" value="Genomic_DNA"/>
</dbReference>
<sequence>MFYYLLIILLVFYKEYHKMQKIIQPITIIPYQFLFLTSHFNENYLACYLSFKEKIVGCSNIIEDMKISFQEMMQKKNFLALHQCFLQSYQVIYFFYFFEQNKQQLLLKCKVAQQKMIYAINHKGYIVLSDYPLVKNPRYNYINAFYQLNKLILYFFGQLSIISQLIKIKFIFDIFDIRKRTNINILKLFNGTKQINKYFCKITDDVNQAKVIFIQFQEIQQFMLA</sequence>
<feature type="signal peptide" evidence="1">
    <location>
        <begin position="1"/>
        <end position="18"/>
    </location>
</feature>
<name>W7X7F6_TETTS</name>
<dbReference type="KEGG" id="tet:TTHERM_000220779"/>
<dbReference type="Proteomes" id="UP000009168">
    <property type="component" value="Unassembled WGS sequence"/>
</dbReference>
<feature type="chain" id="PRO_5004906531" description="Transmembrane protein" evidence="1">
    <location>
        <begin position="19"/>
        <end position="225"/>
    </location>
</feature>
<gene>
    <name evidence="2" type="ORF">TTHERM_000220779</name>
</gene>
<dbReference type="AlphaFoldDB" id="W7X7F6"/>
<evidence type="ECO:0000256" key="1">
    <source>
        <dbReference type="SAM" id="SignalP"/>
    </source>
</evidence>
<dbReference type="RefSeq" id="XP_012654201.1">
    <property type="nucleotide sequence ID" value="XM_012798747.1"/>
</dbReference>
<evidence type="ECO:0008006" key="4">
    <source>
        <dbReference type="Google" id="ProtNLM"/>
    </source>
</evidence>